<gene>
    <name evidence="2" type="ORF">FC31_GL000361</name>
    <name evidence="1" type="ORF">HMPREF0494_0389</name>
</gene>
<evidence type="ECO:0000313" key="1">
    <source>
        <dbReference type="EMBL" id="EEW54401.1"/>
    </source>
</evidence>
<reference evidence="1 3" key="1">
    <citation type="submission" date="2009-09" db="EMBL/GenBank/DDBJ databases">
        <authorList>
            <person name="Qin X."/>
            <person name="Bachman B."/>
            <person name="Battles P."/>
            <person name="Bell A."/>
            <person name="Bess C."/>
            <person name="Bickham C."/>
            <person name="Chaboub L."/>
            <person name="Chen D."/>
            <person name="Coyle M."/>
            <person name="Deiros D.R."/>
            <person name="Dinh H."/>
            <person name="Forbes L."/>
            <person name="Fowler G."/>
            <person name="Francisco L."/>
            <person name="Fu Q."/>
            <person name="Gubbala S."/>
            <person name="Hale W."/>
            <person name="Han Y."/>
            <person name="Hemphill L."/>
            <person name="Highlander S.K."/>
            <person name="Hirani K."/>
            <person name="Hogues M."/>
            <person name="Jackson L."/>
            <person name="Jakkamsetti A."/>
            <person name="Javaid M."/>
            <person name="Jiang H."/>
            <person name="Korchina V."/>
            <person name="Kovar C."/>
            <person name="Lara F."/>
            <person name="Lee S."/>
            <person name="Mata R."/>
            <person name="Mathew T."/>
            <person name="Moen C."/>
            <person name="Morales K."/>
            <person name="Munidasa M."/>
            <person name="Nazareth L."/>
            <person name="Ngo R."/>
            <person name="Nguyen L."/>
            <person name="Okwuonu G."/>
            <person name="Ongeri F."/>
            <person name="Patil S."/>
            <person name="Petrosino J."/>
            <person name="Pham C."/>
            <person name="Pham P."/>
            <person name="Pu L.-L."/>
            <person name="Puazo M."/>
            <person name="Raj R."/>
            <person name="Reid J."/>
            <person name="Rouhana J."/>
            <person name="Saada N."/>
            <person name="Shang Y."/>
            <person name="Simmons D."/>
            <person name="Thornton R."/>
            <person name="Warren J."/>
            <person name="Weissenberger G."/>
            <person name="Zhang J."/>
            <person name="Zhang L."/>
            <person name="Zhou C."/>
            <person name="Zhu D."/>
            <person name="Muzny D."/>
            <person name="Worley K."/>
            <person name="Gibbs R."/>
        </authorList>
    </citation>
    <scope>NUCLEOTIDE SEQUENCE [LARGE SCALE GENOMIC DNA]</scope>
    <source>
        <strain evidence="1 3">DSM 16041</strain>
    </source>
</reference>
<evidence type="ECO:0000313" key="3">
    <source>
        <dbReference type="Proteomes" id="UP000003675"/>
    </source>
</evidence>
<dbReference type="HOGENOM" id="CLU_3026412_0_0_9"/>
<dbReference type="STRING" id="525309.HMPREF0494_0389"/>
<name>C8P4Z5_9LACO</name>
<proteinExistence type="predicted"/>
<dbReference type="Proteomes" id="UP000051883">
    <property type="component" value="Unassembled WGS sequence"/>
</dbReference>
<organism evidence="1 3">
    <name type="scientific">Limosilactobacillus antri DSM 16041</name>
    <dbReference type="NCBI Taxonomy" id="525309"/>
    <lineage>
        <taxon>Bacteria</taxon>
        <taxon>Bacillati</taxon>
        <taxon>Bacillota</taxon>
        <taxon>Bacilli</taxon>
        <taxon>Lactobacillales</taxon>
        <taxon>Lactobacillaceae</taxon>
        <taxon>Limosilactobacillus</taxon>
    </lineage>
</organism>
<accession>C8P4Z5</accession>
<reference evidence="2 4" key="2">
    <citation type="journal article" date="2015" name="Genome Announc.">
        <title>Expanding the biotechnology potential of lactobacilli through comparative genomics of 213 strains and associated genera.</title>
        <authorList>
            <person name="Sun Z."/>
            <person name="Harris H.M."/>
            <person name="McCann A."/>
            <person name="Guo C."/>
            <person name="Argimon S."/>
            <person name="Zhang W."/>
            <person name="Yang X."/>
            <person name="Jeffery I.B."/>
            <person name="Cooney J.C."/>
            <person name="Kagawa T.F."/>
            <person name="Liu W."/>
            <person name="Song Y."/>
            <person name="Salvetti E."/>
            <person name="Wrobel A."/>
            <person name="Rasinkangas P."/>
            <person name="Parkhill J."/>
            <person name="Rea M.C."/>
            <person name="O'Sullivan O."/>
            <person name="Ritari J."/>
            <person name="Douillard F.P."/>
            <person name="Paul Ross R."/>
            <person name="Yang R."/>
            <person name="Briner A.E."/>
            <person name="Felis G.E."/>
            <person name="de Vos W.M."/>
            <person name="Barrangou R."/>
            <person name="Klaenhammer T.R."/>
            <person name="Caufield P.W."/>
            <person name="Cui Y."/>
            <person name="Zhang H."/>
            <person name="O'Toole P.W."/>
        </authorList>
    </citation>
    <scope>NUCLEOTIDE SEQUENCE [LARGE SCALE GENOMIC DNA]</scope>
    <source>
        <strain evidence="2 4">DSM 16041</strain>
    </source>
</reference>
<comment type="caution">
    <text evidence="1">The sequence shown here is derived from an EMBL/GenBank/DDBJ whole genome shotgun (WGS) entry which is preliminary data.</text>
</comment>
<evidence type="ECO:0000313" key="4">
    <source>
        <dbReference type="Proteomes" id="UP000051883"/>
    </source>
</evidence>
<dbReference type="EMBL" id="ACLL01000012">
    <property type="protein sequence ID" value="EEW54401.1"/>
    <property type="molecule type" value="Genomic_DNA"/>
</dbReference>
<dbReference type="EMBL" id="AZDK01000012">
    <property type="protein sequence ID" value="KRK59833.1"/>
    <property type="molecule type" value="Genomic_DNA"/>
</dbReference>
<protein>
    <submittedName>
        <fullName evidence="1">Uncharacterized protein</fullName>
    </submittedName>
</protein>
<dbReference type="PATRIC" id="fig|525309.8.peg.370"/>
<dbReference type="AlphaFoldDB" id="C8P4Z5"/>
<sequence length="55" mass="6306">MAASKFLEEEMLAACCFLKADVVGMKGISKLFLKKVKKSYVISHYIVRDMLIMYI</sequence>
<dbReference type="Proteomes" id="UP000003675">
    <property type="component" value="Unassembled WGS sequence"/>
</dbReference>
<keyword evidence="4" id="KW-1185">Reference proteome</keyword>
<dbReference type="eggNOG" id="ENOG5030BP5">
    <property type="taxonomic scope" value="Bacteria"/>
</dbReference>
<evidence type="ECO:0000313" key="2">
    <source>
        <dbReference type="EMBL" id="KRK59833.1"/>
    </source>
</evidence>